<proteinExistence type="predicted"/>
<feature type="domain" description="CBS" evidence="3">
    <location>
        <begin position="75"/>
        <end position="130"/>
    </location>
</feature>
<dbReference type="Gene3D" id="3.10.580.10">
    <property type="entry name" value="CBS-domain"/>
    <property type="match status" value="1"/>
</dbReference>
<evidence type="ECO:0000256" key="2">
    <source>
        <dbReference type="PROSITE-ProRule" id="PRU00703"/>
    </source>
</evidence>
<protein>
    <submittedName>
        <fullName evidence="4">CBS domain-containing protein</fullName>
    </submittedName>
</protein>
<dbReference type="Proteomes" id="UP000549617">
    <property type="component" value="Unassembled WGS sequence"/>
</dbReference>
<name>A0A7W9EE31_9SPHN</name>
<keyword evidence="5" id="KW-1185">Reference proteome</keyword>
<gene>
    <name evidence="4" type="ORF">FHS49_000252</name>
</gene>
<dbReference type="PANTHER" id="PTHR43080">
    <property type="entry name" value="CBS DOMAIN-CONTAINING PROTEIN CBSX3, MITOCHONDRIAL"/>
    <property type="match status" value="1"/>
</dbReference>
<evidence type="ECO:0000259" key="3">
    <source>
        <dbReference type="PROSITE" id="PS51371"/>
    </source>
</evidence>
<dbReference type="InterPro" id="IPR051257">
    <property type="entry name" value="Diverse_CBS-Domain"/>
</dbReference>
<dbReference type="SUPFAM" id="SSF54631">
    <property type="entry name" value="CBS-domain pair"/>
    <property type="match status" value="1"/>
</dbReference>
<dbReference type="CDD" id="cd04623">
    <property type="entry name" value="CBS_pair_bac_euk"/>
    <property type="match status" value="1"/>
</dbReference>
<sequence>MTIGNIVEAHDFDVITIAADERVGTAIKLLAEKRIGALPVVDGGAVLGIFSERDVIYGLQREGHALLDRAVSEVMTAPAVTVDPGQSVLGALSLMTKRRIRHLPVVSGGALIGFVSIGDLVKHRMDRIESEANAMRDYIQGS</sequence>
<feature type="domain" description="CBS" evidence="3">
    <location>
        <begin position="9"/>
        <end position="66"/>
    </location>
</feature>
<reference evidence="4 5" key="1">
    <citation type="submission" date="2020-08" db="EMBL/GenBank/DDBJ databases">
        <title>Genomic Encyclopedia of Type Strains, Phase IV (KMG-IV): sequencing the most valuable type-strain genomes for metagenomic binning, comparative biology and taxonomic classification.</title>
        <authorList>
            <person name="Goeker M."/>
        </authorList>
    </citation>
    <scope>NUCLEOTIDE SEQUENCE [LARGE SCALE GENOMIC DNA]</scope>
    <source>
        <strain evidence="4 5">DSM 25079</strain>
    </source>
</reference>
<dbReference type="EMBL" id="JACIJC010000001">
    <property type="protein sequence ID" value="MBB5684261.1"/>
    <property type="molecule type" value="Genomic_DNA"/>
</dbReference>
<dbReference type="InterPro" id="IPR046342">
    <property type="entry name" value="CBS_dom_sf"/>
</dbReference>
<evidence type="ECO:0000313" key="5">
    <source>
        <dbReference type="Proteomes" id="UP000549617"/>
    </source>
</evidence>
<dbReference type="Pfam" id="PF00571">
    <property type="entry name" value="CBS"/>
    <property type="match status" value="2"/>
</dbReference>
<evidence type="ECO:0000256" key="1">
    <source>
        <dbReference type="ARBA" id="ARBA00023122"/>
    </source>
</evidence>
<dbReference type="InterPro" id="IPR044725">
    <property type="entry name" value="CBSX3_CBS_dom"/>
</dbReference>
<dbReference type="PROSITE" id="PS51371">
    <property type="entry name" value="CBS"/>
    <property type="match status" value="2"/>
</dbReference>
<dbReference type="SMART" id="SM00116">
    <property type="entry name" value="CBS"/>
    <property type="match status" value="2"/>
</dbReference>
<comment type="caution">
    <text evidence="4">The sequence shown here is derived from an EMBL/GenBank/DDBJ whole genome shotgun (WGS) entry which is preliminary data.</text>
</comment>
<keyword evidence="1 2" id="KW-0129">CBS domain</keyword>
<dbReference type="AlphaFoldDB" id="A0A7W9EE31"/>
<evidence type="ECO:0000313" key="4">
    <source>
        <dbReference type="EMBL" id="MBB5684261.1"/>
    </source>
</evidence>
<dbReference type="InterPro" id="IPR000644">
    <property type="entry name" value="CBS_dom"/>
</dbReference>
<dbReference type="RefSeq" id="WP_184014502.1">
    <property type="nucleotide sequence ID" value="NZ_JACIJC010000001.1"/>
</dbReference>
<organism evidence="4 5">
    <name type="scientific">Sphingobium boeckii</name>
    <dbReference type="NCBI Taxonomy" id="1082345"/>
    <lineage>
        <taxon>Bacteria</taxon>
        <taxon>Pseudomonadati</taxon>
        <taxon>Pseudomonadota</taxon>
        <taxon>Alphaproteobacteria</taxon>
        <taxon>Sphingomonadales</taxon>
        <taxon>Sphingomonadaceae</taxon>
        <taxon>Sphingobium</taxon>
    </lineage>
</organism>
<accession>A0A7W9EE31</accession>
<dbReference type="PANTHER" id="PTHR43080:SF2">
    <property type="entry name" value="CBS DOMAIN-CONTAINING PROTEIN"/>
    <property type="match status" value="1"/>
</dbReference>